<sequence length="839" mass="92649">MINLVSHRAGLNASAYLIVHSAPGHSVVDCQVGGASFRTLGRIPQRGGEEHLDTMLEYGQGQHWVDGGQHEQPDEPSRNEIGQTDEEWQAENPPIEGTGHTLISPLDPASLFQSVIDRLFSVEDCSTDSRPRLLWAGYFCLPDLSTVDNTVPGAVGTRFTNQEGFYLCPGLDSAYDLDSIAITGFADRRQHKEFYDSLKAIFGPSIQSTKALVDVDTGYSCSQPEVIMGIWRKHFGSLLNHSTTIEWATVNSLPQQDGKSSLALDPDLLELQRAIGQLRNGKAAGEDGLPGKGSEQCTDSYRGISLLSCAGKVLARIPLNRLDANVLKVNVPEEQCGFRSSWSTIDMVFAAQQLHEKCPKMNQPLYALFVDFTKTSDSVSREALWMVLGKFGCLGKFVSTIGSLHLGMKAKVQSCGSTSDEFDIFTGVKQGCVLAPALFSLYLTAIVTAAFQDSGENGVEVEYRLTGACCIFDASVPQPDYMPQRYISPCSQMTALLAHNEEELQRLATAFGSAASKFGLDINTGKTFSFFQPSPGGGAACVPPPEIRIAGDTVNGCGDFCYLGSNLSTDLSVDRELRARVAKASAAFGRLERRVWKNHSLKMATKLCVYRSMVLSILLYGSETWTLYQRNVSYLSRFHVQCLRRILGIRWSDMIPNTEVLRRADMDGMEAMLMLNQLRWLGHVRRMGDDRIPKQLLYGQVKSGKRNPGGQKRRYQDVVQVSLSRCNIDFRCWEDLALNRTAWRNTVRAGVRAFNEQLLRGRERKRAVRKGTIGAIGRGDVTIWRCDVCGRECAGRLGLVGHQRTHSTPSAKSELGSGRPYQYIHSTSVNDRIGQHPGR</sequence>
<gene>
    <name evidence="3" type="ORF">DEA37_0014953</name>
</gene>
<reference evidence="3 4" key="1">
    <citation type="journal article" date="2019" name="Gigascience">
        <title>Whole-genome sequence of the oriental lung fluke Paragonimus westermani.</title>
        <authorList>
            <person name="Oey H."/>
            <person name="Zakrzewski M."/>
            <person name="Narain K."/>
            <person name="Devi K.R."/>
            <person name="Agatsuma T."/>
            <person name="Nawaratna S."/>
            <person name="Gobert G.N."/>
            <person name="Jones M.K."/>
            <person name="Ragan M.A."/>
            <person name="McManus D.P."/>
            <person name="Krause L."/>
        </authorList>
    </citation>
    <scope>NUCLEOTIDE SEQUENCE [LARGE SCALE GENOMIC DNA]</scope>
    <source>
        <strain evidence="3 4">IND2009</strain>
    </source>
</reference>
<feature type="domain" description="C2H2-type" evidence="2">
    <location>
        <begin position="784"/>
        <end position="811"/>
    </location>
</feature>
<dbReference type="PANTHER" id="PTHR47027">
    <property type="entry name" value="REVERSE TRANSCRIPTASE DOMAIN-CONTAINING PROTEIN"/>
    <property type="match status" value="1"/>
</dbReference>
<keyword evidence="1" id="KW-0863">Zinc-finger</keyword>
<evidence type="ECO:0000313" key="4">
    <source>
        <dbReference type="Proteomes" id="UP000324629"/>
    </source>
</evidence>
<dbReference type="Pfam" id="PF00078">
    <property type="entry name" value="RVT_1"/>
    <property type="match status" value="1"/>
</dbReference>
<dbReference type="PANTHER" id="PTHR47027:SF20">
    <property type="entry name" value="REVERSE TRANSCRIPTASE-LIKE PROTEIN WITH RNA-DIRECTED DNA POLYMERASE DOMAIN"/>
    <property type="match status" value="1"/>
</dbReference>
<dbReference type="PROSITE" id="PS50157">
    <property type="entry name" value="ZINC_FINGER_C2H2_2"/>
    <property type="match status" value="1"/>
</dbReference>
<evidence type="ECO:0000313" key="3">
    <source>
        <dbReference type="EMBL" id="KAA3673980.1"/>
    </source>
</evidence>
<dbReference type="InterPro" id="IPR000477">
    <property type="entry name" value="RT_dom"/>
</dbReference>
<comment type="caution">
    <text evidence="3">The sequence shown here is derived from an EMBL/GenBank/DDBJ whole genome shotgun (WGS) entry which is preliminary data.</text>
</comment>
<accession>A0A5J4NEW0</accession>
<dbReference type="CDD" id="cd01650">
    <property type="entry name" value="RT_nLTR_like"/>
    <property type="match status" value="1"/>
</dbReference>
<evidence type="ECO:0000259" key="2">
    <source>
        <dbReference type="PROSITE" id="PS50157"/>
    </source>
</evidence>
<dbReference type="EMBL" id="QNGE01003490">
    <property type="protein sequence ID" value="KAA3673980.1"/>
    <property type="molecule type" value="Genomic_DNA"/>
</dbReference>
<proteinExistence type="predicted"/>
<evidence type="ECO:0000256" key="1">
    <source>
        <dbReference type="PROSITE-ProRule" id="PRU00042"/>
    </source>
</evidence>
<keyword evidence="1" id="KW-0862">Zinc</keyword>
<dbReference type="InterPro" id="IPR013087">
    <property type="entry name" value="Znf_C2H2_type"/>
</dbReference>
<dbReference type="PROSITE" id="PS00028">
    <property type="entry name" value="ZINC_FINGER_C2H2_1"/>
    <property type="match status" value="1"/>
</dbReference>
<dbReference type="GO" id="GO:0008270">
    <property type="term" value="F:zinc ion binding"/>
    <property type="evidence" value="ECO:0007669"/>
    <property type="project" value="UniProtKB-KW"/>
</dbReference>
<name>A0A5J4NEW0_9TREM</name>
<keyword evidence="4" id="KW-1185">Reference proteome</keyword>
<keyword evidence="1" id="KW-0479">Metal-binding</keyword>
<protein>
    <recommendedName>
        <fullName evidence="2">C2H2-type domain-containing protein</fullName>
    </recommendedName>
</protein>
<organism evidence="3 4">
    <name type="scientific">Paragonimus westermani</name>
    <dbReference type="NCBI Taxonomy" id="34504"/>
    <lineage>
        <taxon>Eukaryota</taxon>
        <taxon>Metazoa</taxon>
        <taxon>Spiralia</taxon>
        <taxon>Lophotrochozoa</taxon>
        <taxon>Platyhelminthes</taxon>
        <taxon>Trematoda</taxon>
        <taxon>Digenea</taxon>
        <taxon>Plagiorchiida</taxon>
        <taxon>Troglotremata</taxon>
        <taxon>Troglotrematidae</taxon>
        <taxon>Paragonimus</taxon>
    </lineage>
</organism>
<dbReference type="AlphaFoldDB" id="A0A5J4NEW0"/>
<dbReference type="Proteomes" id="UP000324629">
    <property type="component" value="Unassembled WGS sequence"/>
</dbReference>